<comment type="caution">
    <text evidence="1">The sequence shown here is derived from an EMBL/GenBank/DDBJ whole genome shotgun (WGS) entry which is preliminary data.</text>
</comment>
<accession>W6MBJ8</accession>
<proteinExistence type="predicted"/>
<evidence type="ECO:0000313" key="2">
    <source>
        <dbReference type="Proteomes" id="UP000035760"/>
    </source>
</evidence>
<dbReference type="AlphaFoldDB" id="W6MBJ8"/>
<sequence length="93" mass="10589">MLANKARFQRTEPRSVRLPANEDFSQFGIVSEWNLLASPCGPLMVELFAVLRLTRTPNWSNPVIVITNNELPTPAKLNEPLWPESLGKDFHLF</sequence>
<dbReference type="EMBL" id="CBTJ020000062">
    <property type="protein sequence ID" value="CDI03520.1"/>
    <property type="molecule type" value="Genomic_DNA"/>
</dbReference>
<reference evidence="1" key="1">
    <citation type="submission" date="2013-07" db="EMBL/GenBank/DDBJ databases">
        <authorList>
            <person name="McIlroy S."/>
        </authorList>
    </citation>
    <scope>NUCLEOTIDE SEQUENCE [LARGE SCALE GENOMIC DNA]</scope>
    <source>
        <strain evidence="1">Run_A_D11</strain>
    </source>
</reference>
<keyword evidence="2" id="KW-1185">Reference proteome</keyword>
<evidence type="ECO:0000313" key="1">
    <source>
        <dbReference type="EMBL" id="CDI03520.1"/>
    </source>
</evidence>
<protein>
    <submittedName>
        <fullName evidence="1">Uncharacterized protein</fullName>
    </submittedName>
</protein>
<organism evidence="1 2">
    <name type="scientific">Candidatus Competibacter denitrificans Run_A_D11</name>
    <dbReference type="NCBI Taxonomy" id="1400863"/>
    <lineage>
        <taxon>Bacteria</taxon>
        <taxon>Pseudomonadati</taxon>
        <taxon>Pseudomonadota</taxon>
        <taxon>Gammaproteobacteria</taxon>
        <taxon>Candidatus Competibacteraceae</taxon>
        <taxon>Candidatus Competibacter</taxon>
    </lineage>
</organism>
<dbReference type="Proteomes" id="UP000035760">
    <property type="component" value="Unassembled WGS sequence"/>
</dbReference>
<reference evidence="1" key="2">
    <citation type="submission" date="2014-03" db="EMBL/GenBank/DDBJ databases">
        <title>Candidatus Competibacter-lineage genomes retrieved from metagenomes reveal functional metabolic diversity.</title>
        <authorList>
            <person name="McIlroy S.J."/>
            <person name="Albertsen M."/>
            <person name="Andresen E.K."/>
            <person name="Saunders A.M."/>
            <person name="Kristiansen R."/>
            <person name="Stokholm-Bjerregaard M."/>
            <person name="Nielsen K.L."/>
            <person name="Nielsen P.H."/>
        </authorList>
    </citation>
    <scope>NUCLEOTIDE SEQUENCE</scope>
    <source>
        <strain evidence="1">Run_A_D11</strain>
    </source>
</reference>
<name>W6MBJ8_9GAMM</name>
<gene>
    <name evidence="1" type="ORF">BN873_530009</name>
</gene>